<dbReference type="PANTHER" id="PTHR31247">
    <property type="entry name" value="TRANSMEMBRANE PROTEIN 198 FAMILY MEMBER"/>
    <property type="match status" value="1"/>
</dbReference>
<feature type="transmembrane region" description="Helical" evidence="8">
    <location>
        <begin position="32"/>
        <end position="51"/>
    </location>
</feature>
<dbReference type="Pfam" id="PF13886">
    <property type="entry name" value="TM7S3_TM198"/>
    <property type="match status" value="1"/>
</dbReference>
<sequence length="337" mass="37243">MAASSLYITAEPGAGSAEVDTCTLEINSKYEVVTSIVCSAFFSLGFIYCFFGYRCFKMVMFFSGFTLSSAATLLLYHKEPILDSRLRTETKVGISLGMGVLCGLMTMLVSTIGLLLSGLQLGGLLSLALLVVIGQFHSLTPVWVPLGTTLVLSVVAAIFTLHWQKFFTVVYTSVFGAALMMLCVDYLLGTFVLPDQVHDMLCEVAPRPFCWFNWVIAGIWPLMSLLGAAVQWSVTARGVTHTGGFTLHYKHKKYSKKHKYRESRRRHPAHRHRRPPPLKRYAGDVLAPSYLRRLQEHQMGTGSSTSSVSTITHTLIDFDFETGSMVPLTAASPTFTI</sequence>
<comment type="caution">
    <text evidence="10">The sequence shown here is derived from an EMBL/GenBank/DDBJ whole genome shotgun (WGS) entry which is preliminary data.</text>
</comment>
<dbReference type="InterPro" id="IPR025256">
    <property type="entry name" value="TM7S3/TM198-like_dom"/>
</dbReference>
<feature type="transmembrane region" description="Helical" evidence="8">
    <location>
        <begin position="168"/>
        <end position="191"/>
    </location>
</feature>
<evidence type="ECO:0000256" key="1">
    <source>
        <dbReference type="ARBA" id="ARBA00004141"/>
    </source>
</evidence>
<evidence type="ECO:0000256" key="6">
    <source>
        <dbReference type="ARBA" id="ARBA00049737"/>
    </source>
</evidence>
<accession>A0A4Z2B350</accession>
<keyword evidence="3 8" id="KW-0812">Transmembrane</keyword>
<feature type="transmembrane region" description="Helical" evidence="8">
    <location>
        <begin position="96"/>
        <end position="116"/>
    </location>
</feature>
<evidence type="ECO:0000313" key="10">
    <source>
        <dbReference type="EMBL" id="TNM86782.1"/>
    </source>
</evidence>
<keyword evidence="4 8" id="KW-1133">Transmembrane helix</keyword>
<feature type="domain" description="TM7S3/TM198-like" evidence="9">
    <location>
        <begin position="38"/>
        <end position="232"/>
    </location>
</feature>
<feature type="region of interest" description="Disordered" evidence="7">
    <location>
        <begin position="259"/>
        <end position="281"/>
    </location>
</feature>
<protein>
    <recommendedName>
        <fullName evidence="6">Transmembrane protein 198</fullName>
    </recommendedName>
</protein>
<dbReference type="InterPro" id="IPR040236">
    <property type="entry name" value="TMEM198"/>
</dbReference>
<gene>
    <name evidence="10" type="ORF">fugu_007012</name>
</gene>
<evidence type="ECO:0000313" key="11">
    <source>
        <dbReference type="Proteomes" id="UP000516260"/>
    </source>
</evidence>
<evidence type="ECO:0000256" key="3">
    <source>
        <dbReference type="ARBA" id="ARBA00022692"/>
    </source>
</evidence>
<proteinExistence type="inferred from homology"/>
<evidence type="ECO:0000256" key="5">
    <source>
        <dbReference type="ARBA" id="ARBA00023136"/>
    </source>
</evidence>
<dbReference type="AlphaFoldDB" id="A0A4Z2B350"/>
<evidence type="ECO:0000259" key="9">
    <source>
        <dbReference type="Pfam" id="PF13886"/>
    </source>
</evidence>
<comment type="similarity">
    <text evidence="2">Belongs to the TMEM198 family.</text>
</comment>
<evidence type="ECO:0000256" key="2">
    <source>
        <dbReference type="ARBA" id="ARBA00006244"/>
    </source>
</evidence>
<feature type="compositionally biased region" description="Basic residues" evidence="7">
    <location>
        <begin position="259"/>
        <end position="277"/>
    </location>
</feature>
<dbReference type="GO" id="GO:0005886">
    <property type="term" value="C:plasma membrane"/>
    <property type="evidence" value="ECO:0007669"/>
    <property type="project" value="TreeGrafter"/>
</dbReference>
<evidence type="ECO:0000256" key="4">
    <source>
        <dbReference type="ARBA" id="ARBA00022989"/>
    </source>
</evidence>
<keyword evidence="11" id="KW-1185">Reference proteome</keyword>
<feature type="transmembrane region" description="Helical" evidence="8">
    <location>
        <begin position="58"/>
        <end position="76"/>
    </location>
</feature>
<reference evidence="10 11" key="1">
    <citation type="submission" date="2019-04" db="EMBL/GenBank/DDBJ databases">
        <title>The sequence and de novo assembly of Takifugu bimaculatus genome using PacBio and Hi-C technologies.</title>
        <authorList>
            <person name="Xu P."/>
            <person name="Liu B."/>
            <person name="Zhou Z."/>
        </authorList>
    </citation>
    <scope>NUCLEOTIDE SEQUENCE [LARGE SCALE GENOMIC DNA]</scope>
    <source>
        <strain evidence="10">TB-2018</strain>
        <tissue evidence="10">Muscle</tissue>
    </source>
</reference>
<dbReference type="PANTHER" id="PTHR31247:SF17">
    <property type="entry name" value="DUF4203 DOMAIN-CONTAINING PROTEIN"/>
    <property type="match status" value="1"/>
</dbReference>
<evidence type="ECO:0000256" key="7">
    <source>
        <dbReference type="SAM" id="MobiDB-lite"/>
    </source>
</evidence>
<comment type="subcellular location">
    <subcellularLocation>
        <location evidence="1">Membrane</location>
        <topology evidence="1">Multi-pass membrane protein</topology>
    </subcellularLocation>
</comment>
<feature type="transmembrane region" description="Helical" evidence="8">
    <location>
        <begin position="211"/>
        <end position="230"/>
    </location>
</feature>
<dbReference type="Proteomes" id="UP000516260">
    <property type="component" value="Chromosome 7"/>
</dbReference>
<evidence type="ECO:0000256" key="8">
    <source>
        <dbReference type="SAM" id="Phobius"/>
    </source>
</evidence>
<organism evidence="10 11">
    <name type="scientific">Takifugu bimaculatus</name>
    <dbReference type="NCBI Taxonomy" id="433685"/>
    <lineage>
        <taxon>Eukaryota</taxon>
        <taxon>Metazoa</taxon>
        <taxon>Chordata</taxon>
        <taxon>Craniata</taxon>
        <taxon>Vertebrata</taxon>
        <taxon>Euteleostomi</taxon>
        <taxon>Actinopterygii</taxon>
        <taxon>Neopterygii</taxon>
        <taxon>Teleostei</taxon>
        <taxon>Neoteleostei</taxon>
        <taxon>Acanthomorphata</taxon>
        <taxon>Eupercaria</taxon>
        <taxon>Tetraodontiformes</taxon>
        <taxon>Tetradontoidea</taxon>
        <taxon>Tetraodontidae</taxon>
        <taxon>Takifugu</taxon>
    </lineage>
</organism>
<keyword evidence="5 8" id="KW-0472">Membrane</keyword>
<dbReference type="EMBL" id="SWLE01000020">
    <property type="protein sequence ID" value="TNM86782.1"/>
    <property type="molecule type" value="Genomic_DNA"/>
</dbReference>
<name>A0A4Z2B350_9TELE</name>
<feature type="transmembrane region" description="Helical" evidence="8">
    <location>
        <begin position="143"/>
        <end position="161"/>
    </location>
</feature>